<organism evidence="9 10">
    <name type="scientific">Cladophialophora carrionii</name>
    <dbReference type="NCBI Taxonomy" id="86049"/>
    <lineage>
        <taxon>Eukaryota</taxon>
        <taxon>Fungi</taxon>
        <taxon>Dikarya</taxon>
        <taxon>Ascomycota</taxon>
        <taxon>Pezizomycotina</taxon>
        <taxon>Eurotiomycetes</taxon>
        <taxon>Chaetothyriomycetidae</taxon>
        <taxon>Chaetothyriales</taxon>
        <taxon>Herpotrichiellaceae</taxon>
        <taxon>Cladophialophora</taxon>
    </lineage>
</organism>
<keyword evidence="5" id="KW-0732">Signal</keyword>
<keyword evidence="4" id="KW-0186">Copper</keyword>
<proteinExistence type="inferred from homology"/>
<evidence type="ECO:0000256" key="5">
    <source>
        <dbReference type="SAM" id="SignalP"/>
    </source>
</evidence>
<dbReference type="InterPro" id="IPR008972">
    <property type="entry name" value="Cupredoxin"/>
</dbReference>
<dbReference type="InterPro" id="IPR011707">
    <property type="entry name" value="Cu-oxidase-like_N"/>
</dbReference>
<reference evidence="10" key="1">
    <citation type="submission" date="2015-07" db="EMBL/GenBank/DDBJ databases">
        <authorList>
            <person name="Teixeira M.M."/>
            <person name="Souza R.C."/>
            <person name="Almeida L.G."/>
            <person name="Vicente V.A."/>
            <person name="de Hoog S."/>
            <person name="Bocca A.L."/>
            <person name="de Almeida S.R."/>
            <person name="Vasconcelos A.T."/>
            <person name="Felipe M.S."/>
        </authorList>
    </citation>
    <scope>NUCLEOTIDE SEQUENCE [LARGE SCALE GENOMIC DNA]</scope>
    <source>
        <strain evidence="10">KSF</strain>
    </source>
</reference>
<dbReference type="GO" id="GO:0016491">
    <property type="term" value="F:oxidoreductase activity"/>
    <property type="evidence" value="ECO:0007669"/>
    <property type="project" value="UniProtKB-KW"/>
</dbReference>
<comment type="caution">
    <text evidence="9">The sequence shown here is derived from an EMBL/GenBank/DDBJ whole genome shotgun (WGS) entry which is preliminary data.</text>
</comment>
<dbReference type="InterPro" id="IPR001117">
    <property type="entry name" value="Cu-oxidase_2nd"/>
</dbReference>
<dbReference type="Gene3D" id="2.60.40.420">
    <property type="entry name" value="Cupredoxins - blue copper proteins"/>
    <property type="match status" value="3"/>
</dbReference>
<feature type="chain" id="PRO_5008650977" evidence="5">
    <location>
        <begin position="19"/>
        <end position="618"/>
    </location>
</feature>
<protein>
    <submittedName>
        <fullName evidence="9">L-ascorbate oxidase</fullName>
    </submittedName>
</protein>
<dbReference type="CDD" id="cd13873">
    <property type="entry name" value="CuRO_2_AAO_like_2"/>
    <property type="match status" value="1"/>
</dbReference>
<accession>A0A1C1CQG7</accession>
<evidence type="ECO:0000313" key="10">
    <source>
        <dbReference type="Proteomes" id="UP000094526"/>
    </source>
</evidence>
<dbReference type="NCBIfam" id="TIGR03390">
    <property type="entry name" value="ascorbOXfungal"/>
    <property type="match status" value="1"/>
</dbReference>
<dbReference type="OrthoDB" id="2121828at2759"/>
<dbReference type="VEuPathDB" id="FungiDB:G647_05259"/>
<dbReference type="PANTHER" id="PTHR11709:SF394">
    <property type="entry name" value="FI03373P-RELATED"/>
    <property type="match status" value="1"/>
</dbReference>
<evidence type="ECO:0000256" key="3">
    <source>
        <dbReference type="ARBA" id="ARBA00023002"/>
    </source>
</evidence>
<evidence type="ECO:0000259" key="7">
    <source>
        <dbReference type="Pfam" id="PF07731"/>
    </source>
</evidence>
<evidence type="ECO:0000313" key="9">
    <source>
        <dbReference type="EMBL" id="OCT50764.1"/>
    </source>
</evidence>
<keyword evidence="10" id="KW-1185">Reference proteome</keyword>
<feature type="signal peptide" evidence="5">
    <location>
        <begin position="1"/>
        <end position="18"/>
    </location>
</feature>
<evidence type="ECO:0000256" key="2">
    <source>
        <dbReference type="ARBA" id="ARBA00022723"/>
    </source>
</evidence>
<dbReference type="SUPFAM" id="SSF49503">
    <property type="entry name" value="Cupredoxins"/>
    <property type="match status" value="3"/>
</dbReference>
<feature type="domain" description="Plastocyanin-like" evidence="7">
    <location>
        <begin position="417"/>
        <end position="552"/>
    </location>
</feature>
<dbReference type="Proteomes" id="UP000094526">
    <property type="component" value="Unassembled WGS sequence"/>
</dbReference>
<dbReference type="InterPro" id="IPR011706">
    <property type="entry name" value="Cu-oxidase_C"/>
</dbReference>
<dbReference type="Pfam" id="PF07732">
    <property type="entry name" value="Cu-oxidase_3"/>
    <property type="match status" value="1"/>
</dbReference>
<dbReference type="eggNOG" id="KOG1263">
    <property type="taxonomic scope" value="Eukaryota"/>
</dbReference>
<sequence length="618" mass="68322">MFLTILPILLLWLPLTIAIAPGPQALPDYVLVATAQDISINCQTRYSVVFNGTSPGPPGELHNMGESLQQDREWESYCGMDKHWHGLSQRTSPFSDGTPAVSQWPIAPNEFFDYSITPQIGDAGSFFYHSHVGFQSNTAQGVVIVEEAQNKAPPYSYDEDLSLFIQDYFPRNDSSIEEGLVANPFRWSGEAEAICVNGFSGNSSFSNASEASCTPYVINLVPGRVYRLRFISATALSLVTIGIENHSNLTIIEADGSYTKPWSTDHIELGSGQRFSILLRAKTRSELAAAGNRTDFWVRYENRERPNNVSGYALLHYDIRNRSTNLPPSLPTVPPITLSRNVTGWAEYSLEALNPAEPFPKLSEVTRTIYITMQQVIRVGAFVNGTINGTLQWAQNNLVWQTVQRESNNSAPYLVQLYTTGQTPNYTAALQNGGWDPYSNAFPALPGEVLDIVWLSNSGPTGGWDFHPMHAHGKHYFDLGSGSGVLISHRNGTYNATANEVHFGNYTPAPRDTTILYRYATSGQKDYTSGWRAWRIRVTEDDVGAWMMHCHIVSACSRPAVVYVGGRSRLMADDDAAPTHDHGHADGLGLREQQLDFEQVPYATGELPPFTDGGYAGF</sequence>
<keyword evidence="2" id="KW-0479">Metal-binding</keyword>
<dbReference type="EMBL" id="LGRB01000010">
    <property type="protein sequence ID" value="OCT50764.1"/>
    <property type="molecule type" value="Genomic_DNA"/>
</dbReference>
<evidence type="ECO:0000256" key="1">
    <source>
        <dbReference type="ARBA" id="ARBA00010609"/>
    </source>
</evidence>
<dbReference type="GO" id="GO:0005507">
    <property type="term" value="F:copper ion binding"/>
    <property type="evidence" value="ECO:0007669"/>
    <property type="project" value="InterPro"/>
</dbReference>
<dbReference type="InterPro" id="IPR017762">
    <property type="entry name" value="Multicopper_oxidase_fun"/>
</dbReference>
<dbReference type="PANTHER" id="PTHR11709">
    <property type="entry name" value="MULTI-COPPER OXIDASE"/>
    <property type="match status" value="1"/>
</dbReference>
<dbReference type="VEuPathDB" id="FungiDB:CLCR_06718"/>
<gene>
    <name evidence="9" type="ORF">CLCR_06718</name>
</gene>
<dbReference type="InterPro" id="IPR045087">
    <property type="entry name" value="Cu-oxidase_fam"/>
</dbReference>
<evidence type="ECO:0000256" key="4">
    <source>
        <dbReference type="ARBA" id="ARBA00023008"/>
    </source>
</evidence>
<dbReference type="Pfam" id="PF00394">
    <property type="entry name" value="Cu-oxidase"/>
    <property type="match status" value="1"/>
</dbReference>
<comment type="similarity">
    <text evidence="1">Belongs to the multicopper oxidase family.</text>
</comment>
<dbReference type="AlphaFoldDB" id="A0A1C1CQG7"/>
<evidence type="ECO:0000259" key="6">
    <source>
        <dbReference type="Pfam" id="PF00394"/>
    </source>
</evidence>
<name>A0A1C1CQG7_9EURO</name>
<dbReference type="Pfam" id="PF07731">
    <property type="entry name" value="Cu-oxidase_2"/>
    <property type="match status" value="1"/>
</dbReference>
<dbReference type="STRING" id="86049.A0A1C1CQG7"/>
<feature type="domain" description="Plastocyanin-like" evidence="8">
    <location>
        <begin position="34"/>
        <end position="148"/>
    </location>
</feature>
<evidence type="ECO:0000259" key="8">
    <source>
        <dbReference type="Pfam" id="PF07732"/>
    </source>
</evidence>
<feature type="domain" description="Plastocyanin-like" evidence="6">
    <location>
        <begin position="161"/>
        <end position="318"/>
    </location>
</feature>
<keyword evidence="3" id="KW-0560">Oxidoreductase</keyword>